<dbReference type="AlphaFoldDB" id="A0A0B5BBY0"/>
<dbReference type="Gene3D" id="3.30.1370.110">
    <property type="match status" value="1"/>
</dbReference>
<gene>
    <name evidence="3" type="ORF">GPICK_12290</name>
</gene>
<feature type="compositionally biased region" description="Basic and acidic residues" evidence="1">
    <location>
        <begin position="33"/>
        <end position="43"/>
    </location>
</feature>
<dbReference type="EMBL" id="CP009788">
    <property type="protein sequence ID" value="AJE04032.1"/>
    <property type="molecule type" value="Genomic_DNA"/>
</dbReference>
<dbReference type="Proteomes" id="UP000057609">
    <property type="component" value="Chromosome"/>
</dbReference>
<feature type="compositionally biased region" description="Basic and acidic residues" evidence="1">
    <location>
        <begin position="7"/>
        <end position="18"/>
    </location>
</feature>
<dbReference type="InterPro" id="IPR036063">
    <property type="entry name" value="Smr_dom_sf"/>
</dbReference>
<dbReference type="RefSeq" id="WP_039743627.1">
    <property type="nucleotide sequence ID" value="NZ_CP009788.1"/>
</dbReference>
<sequence length="235" mass="25275">MKKKTHKTEQPGKKEPDFGSRPFSTLKGFQAEPARRAEPEKKAAPPPPPVSEPDDATLFLRAVSDAKPLAPRAAASVSPKHDAPRSAPAPAVDEGDQREFLAALSKLKLDVSFREGVPASGGMLRPLPVNRLRELKKGTIRIVRELDLHGLTREEAVQALERFVATAYRQGEKALLIITGKGNNSAGEPVLQGAVVGWLREKGKGMVAEFAPAPRDMGGSGALVVFLKRPDQKDG</sequence>
<keyword evidence="4" id="KW-1185">Reference proteome</keyword>
<name>A0A0B5BBY0_9BACT</name>
<dbReference type="HOGENOM" id="CLU_055978_0_1_7"/>
<dbReference type="SMART" id="SM00463">
    <property type="entry name" value="SMR"/>
    <property type="match status" value="1"/>
</dbReference>
<dbReference type="SUPFAM" id="SSF160443">
    <property type="entry name" value="SMR domain-like"/>
    <property type="match status" value="1"/>
</dbReference>
<dbReference type="STRING" id="345632.GPICK_12290"/>
<dbReference type="PANTHER" id="PTHR35562:SF2">
    <property type="entry name" value="DNA ENDONUCLEASE SMRA-RELATED"/>
    <property type="match status" value="1"/>
</dbReference>
<dbReference type="OrthoDB" id="9808881at2"/>
<proteinExistence type="predicted"/>
<organism evidence="3 4">
    <name type="scientific">Geobacter pickeringii</name>
    <dbReference type="NCBI Taxonomy" id="345632"/>
    <lineage>
        <taxon>Bacteria</taxon>
        <taxon>Pseudomonadati</taxon>
        <taxon>Thermodesulfobacteriota</taxon>
        <taxon>Desulfuromonadia</taxon>
        <taxon>Geobacterales</taxon>
        <taxon>Geobacteraceae</taxon>
        <taxon>Geobacter</taxon>
    </lineage>
</organism>
<dbReference type="Pfam" id="PF01713">
    <property type="entry name" value="Smr"/>
    <property type="match status" value="1"/>
</dbReference>
<accession>A0A0B5BBY0</accession>
<dbReference type="KEGG" id="gpi:GPICK_12290"/>
<evidence type="ECO:0000259" key="2">
    <source>
        <dbReference type="PROSITE" id="PS50828"/>
    </source>
</evidence>
<evidence type="ECO:0000313" key="3">
    <source>
        <dbReference type="EMBL" id="AJE04032.1"/>
    </source>
</evidence>
<evidence type="ECO:0000256" key="1">
    <source>
        <dbReference type="SAM" id="MobiDB-lite"/>
    </source>
</evidence>
<dbReference type="PANTHER" id="PTHR35562">
    <property type="entry name" value="DNA ENDONUCLEASE SMRA-RELATED"/>
    <property type="match status" value="1"/>
</dbReference>
<feature type="region of interest" description="Disordered" evidence="1">
    <location>
        <begin position="1"/>
        <end position="94"/>
    </location>
</feature>
<reference evidence="3 4" key="1">
    <citation type="journal article" date="2015" name="Genome Announc.">
        <title>Complete Genome of Geobacter pickeringii G13T, a Metal-Reducing Isolate from Sedimentary Kaolin Deposits.</title>
        <authorList>
            <person name="Badalamenti J.P."/>
            <person name="Bond D.R."/>
        </authorList>
    </citation>
    <scope>NUCLEOTIDE SEQUENCE [LARGE SCALE GENOMIC DNA]</scope>
    <source>
        <strain evidence="3 4">G13</strain>
    </source>
</reference>
<feature type="domain" description="Smr" evidence="2">
    <location>
        <begin position="146"/>
        <end position="228"/>
    </location>
</feature>
<evidence type="ECO:0000313" key="4">
    <source>
        <dbReference type="Proteomes" id="UP000057609"/>
    </source>
</evidence>
<dbReference type="InterPro" id="IPR002625">
    <property type="entry name" value="Smr_dom"/>
</dbReference>
<protein>
    <recommendedName>
        <fullName evidence="2">Smr domain-containing protein</fullName>
    </recommendedName>
</protein>
<dbReference type="PROSITE" id="PS50828">
    <property type="entry name" value="SMR"/>
    <property type="match status" value="1"/>
</dbReference>